<dbReference type="PANTHER" id="PTHR41368">
    <property type="entry name" value="PROTEIN YGHO"/>
    <property type="match status" value="1"/>
</dbReference>
<dbReference type="Gene3D" id="3.40.630.30">
    <property type="match status" value="1"/>
</dbReference>
<gene>
    <name evidence="1" type="ORF">SAMN05216214_11841</name>
</gene>
<dbReference type="STRING" id="1429083.GCA_001885685_00125"/>
<keyword evidence="2" id="KW-1185">Reference proteome</keyword>
<dbReference type="InterPro" id="IPR039968">
    <property type="entry name" value="BcerS-like"/>
</dbReference>
<organism evidence="1 2">
    <name type="scientific">Atopomonas hussainii</name>
    <dbReference type="NCBI Taxonomy" id="1429083"/>
    <lineage>
        <taxon>Bacteria</taxon>
        <taxon>Pseudomonadati</taxon>
        <taxon>Pseudomonadota</taxon>
        <taxon>Gammaproteobacteria</taxon>
        <taxon>Pseudomonadales</taxon>
        <taxon>Pseudomonadaceae</taxon>
        <taxon>Atopomonas</taxon>
    </lineage>
</organism>
<dbReference type="SUPFAM" id="SSF55729">
    <property type="entry name" value="Acyl-CoA N-acyltransferases (Nat)"/>
    <property type="match status" value="1"/>
</dbReference>
<dbReference type="InterPro" id="IPR016181">
    <property type="entry name" value="Acyl_CoA_acyltransferase"/>
</dbReference>
<evidence type="ECO:0008006" key="3">
    <source>
        <dbReference type="Google" id="ProtNLM"/>
    </source>
</evidence>
<proteinExistence type="predicted"/>
<evidence type="ECO:0000313" key="2">
    <source>
        <dbReference type="Proteomes" id="UP000185766"/>
    </source>
</evidence>
<dbReference type="Proteomes" id="UP000185766">
    <property type="component" value="Unassembled WGS sequence"/>
</dbReference>
<dbReference type="AlphaFoldDB" id="A0A1H7SE07"/>
<name>A0A1H7SE07_9GAMM</name>
<dbReference type="EMBL" id="FOAS01000018">
    <property type="protein sequence ID" value="SEL70436.1"/>
    <property type="molecule type" value="Genomic_DNA"/>
</dbReference>
<dbReference type="RefSeq" id="WP_074870363.1">
    <property type="nucleotide sequence ID" value="NZ_FOAS01000018.1"/>
</dbReference>
<sequence>MSKFASELPSTEMHAGPWNPNDLLPVAFATLPQHLYAADPHWLGEDPLALAQAFSMANPWFAQPNHRAWLGVIPGQARLAGFYSGQEVDGERVAFFGFWEGINELAPHQELFQALCRWAKAQGATRVYGPINFSTFGAYRVRLDGFEAGCFPGEPWNPPYYAALMTQLGFSERYRYLSTSNQVADVVAQVGPDYARYKPKLESVVSFSALSGEFWMDNLDELYGFVDNVFGGNFAYSSPSLTQFKAQCGKPFADKLCPHTSVLATAHDGRIAGFFLVFPDYAPLIKRGIRNISYHEHAHLLPEPRHALAKTGGVLPAFRELGLFTAMGCELSLRAEGRYQQISACLVRADNPSRQFALRHGVASQRQYALYQQALL</sequence>
<protein>
    <recommendedName>
        <fullName evidence="3">N-acetyltransferase domain-containing protein</fullName>
    </recommendedName>
</protein>
<dbReference type="PANTHER" id="PTHR41368:SF1">
    <property type="entry name" value="PROTEIN YGHO"/>
    <property type="match status" value="1"/>
</dbReference>
<accession>A0A1H7SE07</accession>
<evidence type="ECO:0000313" key="1">
    <source>
        <dbReference type="EMBL" id="SEL70436.1"/>
    </source>
</evidence>
<reference evidence="1 2" key="1">
    <citation type="submission" date="2016-10" db="EMBL/GenBank/DDBJ databases">
        <authorList>
            <person name="de Groot N.N."/>
        </authorList>
    </citation>
    <scope>NUCLEOTIDE SEQUENCE [LARGE SCALE GENOMIC DNA]</scope>
    <source>
        <strain evidence="1 2">JCM 19513</strain>
    </source>
</reference>